<protein>
    <submittedName>
        <fullName evidence="3">Glycosyltransferase family 1 protein</fullName>
    </submittedName>
</protein>
<organism evidence="3 4">
    <name type="scientific">Corallococcus carmarthensis</name>
    <dbReference type="NCBI Taxonomy" id="2316728"/>
    <lineage>
        <taxon>Bacteria</taxon>
        <taxon>Pseudomonadati</taxon>
        <taxon>Myxococcota</taxon>
        <taxon>Myxococcia</taxon>
        <taxon>Myxococcales</taxon>
        <taxon>Cystobacterineae</taxon>
        <taxon>Myxococcaceae</taxon>
        <taxon>Corallococcus</taxon>
    </lineage>
</organism>
<dbReference type="CDD" id="cd03801">
    <property type="entry name" value="GT4_PimA-like"/>
    <property type="match status" value="1"/>
</dbReference>
<evidence type="ECO:0000259" key="1">
    <source>
        <dbReference type="Pfam" id="PF00534"/>
    </source>
</evidence>
<dbReference type="EMBL" id="RAWE01000299">
    <property type="protein sequence ID" value="RKG94881.1"/>
    <property type="molecule type" value="Genomic_DNA"/>
</dbReference>
<evidence type="ECO:0000259" key="2">
    <source>
        <dbReference type="Pfam" id="PF13439"/>
    </source>
</evidence>
<dbReference type="SUPFAM" id="SSF53756">
    <property type="entry name" value="UDP-Glycosyltransferase/glycogen phosphorylase"/>
    <property type="match status" value="1"/>
</dbReference>
<dbReference type="GO" id="GO:0016757">
    <property type="term" value="F:glycosyltransferase activity"/>
    <property type="evidence" value="ECO:0007669"/>
    <property type="project" value="InterPro"/>
</dbReference>
<feature type="domain" description="Glycosyl transferase family 1" evidence="1">
    <location>
        <begin position="176"/>
        <end position="327"/>
    </location>
</feature>
<dbReference type="Pfam" id="PF00534">
    <property type="entry name" value="Glycos_transf_1"/>
    <property type="match status" value="1"/>
</dbReference>
<gene>
    <name evidence="3" type="ORF">D7X32_40775</name>
</gene>
<evidence type="ECO:0000313" key="3">
    <source>
        <dbReference type="EMBL" id="RKG94881.1"/>
    </source>
</evidence>
<sequence length="359" mass="39212">VESLLFYDVNVTPDPHPVMQEPFEGVFPIVDLARQLRELAPDVVYVHQLASLTAQRALLDSPAPVVRFFHDHRLFCLREHKYTVLGKETCTRTVGAACYPCLGFLGRSEAWPGVKLASLRGLRAEQALAQRHHAFVVGSRYMAEHVVAHGFERERMHVIPLYAQVPPAPRPPVARESDLLLFAGQLTAGKGLDVLLQALARTTRPCRLAVVGKGRQEAESRAMVDGLGLSGRVSFLGSMAPEALSSLYRRAACVVFPSRAPETFGLVGVEAMAHGTPVIASRVGGVGEWLTDETGLGVRPNDPLELAAAIDWMMAGPDPRGRLGENALRAYQERFTPERHVTRLLALLESVARAGRRAA</sequence>
<name>A0A3A8JWZ5_9BACT</name>
<proteinExistence type="predicted"/>
<keyword evidence="4" id="KW-1185">Reference proteome</keyword>
<dbReference type="OrthoDB" id="267270at2"/>
<dbReference type="InterPro" id="IPR001296">
    <property type="entry name" value="Glyco_trans_1"/>
</dbReference>
<evidence type="ECO:0000313" key="4">
    <source>
        <dbReference type="Proteomes" id="UP000268313"/>
    </source>
</evidence>
<dbReference type="Pfam" id="PF13439">
    <property type="entry name" value="Glyco_transf_4"/>
    <property type="match status" value="1"/>
</dbReference>
<keyword evidence="3" id="KW-0808">Transferase</keyword>
<accession>A0A3A8JWZ5</accession>
<dbReference type="PANTHER" id="PTHR12526:SF635">
    <property type="entry name" value="GLYCOSYL TRANSFERASE GROUP 1"/>
    <property type="match status" value="1"/>
</dbReference>
<feature type="domain" description="Glycosyltransferase subfamily 4-like N-terminal" evidence="2">
    <location>
        <begin position="10"/>
        <end position="160"/>
    </location>
</feature>
<dbReference type="RefSeq" id="WP_147450474.1">
    <property type="nucleotide sequence ID" value="NZ_RAWE01000299.1"/>
</dbReference>
<dbReference type="InterPro" id="IPR028098">
    <property type="entry name" value="Glyco_trans_4-like_N"/>
</dbReference>
<dbReference type="Proteomes" id="UP000268313">
    <property type="component" value="Unassembled WGS sequence"/>
</dbReference>
<feature type="non-terminal residue" evidence="3">
    <location>
        <position position="1"/>
    </location>
</feature>
<reference evidence="4" key="1">
    <citation type="submission" date="2018-09" db="EMBL/GenBank/DDBJ databases">
        <authorList>
            <person name="Livingstone P.G."/>
            <person name="Whitworth D.E."/>
        </authorList>
    </citation>
    <scope>NUCLEOTIDE SEQUENCE [LARGE SCALE GENOMIC DNA]</scope>
    <source>
        <strain evidence="4">CA043D</strain>
    </source>
</reference>
<dbReference type="PANTHER" id="PTHR12526">
    <property type="entry name" value="GLYCOSYLTRANSFERASE"/>
    <property type="match status" value="1"/>
</dbReference>
<dbReference type="AlphaFoldDB" id="A0A3A8JWZ5"/>
<dbReference type="Gene3D" id="3.40.50.2000">
    <property type="entry name" value="Glycogen Phosphorylase B"/>
    <property type="match status" value="2"/>
</dbReference>
<comment type="caution">
    <text evidence="3">The sequence shown here is derived from an EMBL/GenBank/DDBJ whole genome shotgun (WGS) entry which is preliminary data.</text>
</comment>